<dbReference type="EC" id="1.1.1.31" evidence="10"/>
<evidence type="ECO:0000256" key="5">
    <source>
        <dbReference type="ARBA" id="ARBA00022946"/>
    </source>
</evidence>
<dbReference type="Gene3D" id="3.40.50.720">
    <property type="entry name" value="NAD(P)-binding Rossmann-like Domain"/>
    <property type="match status" value="1"/>
</dbReference>
<evidence type="ECO:0000256" key="3">
    <source>
        <dbReference type="ARBA" id="ARBA00006013"/>
    </source>
</evidence>
<evidence type="ECO:0000259" key="13">
    <source>
        <dbReference type="Pfam" id="PF03446"/>
    </source>
</evidence>
<evidence type="ECO:0000256" key="8">
    <source>
        <dbReference type="ARBA" id="ARBA00023128"/>
    </source>
</evidence>
<dbReference type="InterPro" id="IPR006115">
    <property type="entry name" value="6PGDH_NADP-bd"/>
</dbReference>
<feature type="compositionally biased region" description="Polar residues" evidence="11">
    <location>
        <begin position="162"/>
        <end position="188"/>
    </location>
</feature>
<keyword evidence="4 10" id="KW-0101">Branched-chain amino acid catabolism</keyword>
<evidence type="ECO:0000256" key="10">
    <source>
        <dbReference type="RuleBase" id="RU910714"/>
    </source>
</evidence>
<feature type="transmembrane region" description="Helical" evidence="12">
    <location>
        <begin position="76"/>
        <end position="94"/>
    </location>
</feature>
<proteinExistence type="inferred from homology"/>
<keyword evidence="12" id="KW-1133">Transmembrane helix</keyword>
<dbReference type="Gene3D" id="1.10.1040.10">
    <property type="entry name" value="N-(1-d-carboxylethyl)-l-norvaline Dehydrogenase, domain 2"/>
    <property type="match status" value="1"/>
</dbReference>
<dbReference type="Pfam" id="PF10058">
    <property type="entry name" value="Zn_ribbon_10"/>
    <property type="match status" value="1"/>
</dbReference>
<name>A0A7R9BG93_9CRUS</name>
<dbReference type="InterPro" id="IPR029154">
    <property type="entry name" value="HIBADH-like_NADP-bd"/>
</dbReference>
<evidence type="ECO:0000259" key="15">
    <source>
        <dbReference type="Pfam" id="PF14833"/>
    </source>
</evidence>
<organism evidence="16">
    <name type="scientific">Notodromas monacha</name>
    <dbReference type="NCBI Taxonomy" id="399045"/>
    <lineage>
        <taxon>Eukaryota</taxon>
        <taxon>Metazoa</taxon>
        <taxon>Ecdysozoa</taxon>
        <taxon>Arthropoda</taxon>
        <taxon>Crustacea</taxon>
        <taxon>Oligostraca</taxon>
        <taxon>Ostracoda</taxon>
        <taxon>Podocopa</taxon>
        <taxon>Podocopida</taxon>
        <taxon>Cypridocopina</taxon>
        <taxon>Cypridoidea</taxon>
        <taxon>Cyprididae</taxon>
        <taxon>Notodromas</taxon>
    </lineage>
</organism>
<reference evidence="16" key="1">
    <citation type="submission" date="2020-11" db="EMBL/GenBank/DDBJ databases">
        <authorList>
            <person name="Tran Van P."/>
        </authorList>
    </citation>
    <scope>NUCLEOTIDE SEQUENCE</scope>
</reference>
<keyword evidence="6 10" id="KW-0560">Oxidoreductase</keyword>
<comment type="similarity">
    <text evidence="3">Belongs to the HIBADH-related family. 3-hydroxyisobutyrate dehydrogenase subfamily.</text>
</comment>
<evidence type="ECO:0000313" key="16">
    <source>
        <dbReference type="EMBL" id="CAD7273409.1"/>
    </source>
</evidence>
<dbReference type="Pfam" id="PF14833">
    <property type="entry name" value="NAD_binding_11"/>
    <property type="match status" value="1"/>
</dbReference>
<dbReference type="Pfam" id="PF03446">
    <property type="entry name" value="NAD_binding_2"/>
    <property type="match status" value="1"/>
</dbReference>
<keyword evidence="7 10" id="KW-0520">NAD</keyword>
<keyword evidence="12" id="KW-0472">Membrane</keyword>
<dbReference type="InterPro" id="IPR008927">
    <property type="entry name" value="6-PGluconate_DH-like_C_sf"/>
</dbReference>
<dbReference type="InterPro" id="IPR011548">
    <property type="entry name" value="HIBADH"/>
</dbReference>
<evidence type="ECO:0000256" key="9">
    <source>
        <dbReference type="ARBA" id="ARBA00049197"/>
    </source>
</evidence>
<dbReference type="PANTHER" id="PTHR22981:SF7">
    <property type="entry name" value="3-HYDROXYISOBUTYRATE DEHYDROGENASE, MITOCHONDRIAL"/>
    <property type="match status" value="1"/>
</dbReference>
<dbReference type="UniPathway" id="UPA00362"/>
<dbReference type="NCBIfam" id="TIGR01692">
    <property type="entry name" value="HIBADH"/>
    <property type="match status" value="1"/>
</dbReference>
<dbReference type="AlphaFoldDB" id="A0A7R9BG93"/>
<dbReference type="GO" id="GO:0005739">
    <property type="term" value="C:mitochondrion"/>
    <property type="evidence" value="ECO:0007669"/>
    <property type="project" value="UniProtKB-SubCell"/>
</dbReference>
<evidence type="ECO:0000256" key="6">
    <source>
        <dbReference type="ARBA" id="ARBA00023002"/>
    </source>
</evidence>
<feature type="region of interest" description="Disordered" evidence="11">
    <location>
        <begin position="308"/>
        <end position="367"/>
    </location>
</feature>
<protein>
    <recommendedName>
        <fullName evidence="10">3-hydroxyisobutyrate dehydrogenase</fullName>
        <shortName evidence="10">HIBADH</shortName>
        <ecNumber evidence="10">1.1.1.31</ecNumber>
    </recommendedName>
</protein>
<evidence type="ECO:0000256" key="7">
    <source>
        <dbReference type="ARBA" id="ARBA00023027"/>
    </source>
</evidence>
<feature type="compositionally biased region" description="Pro residues" evidence="11">
    <location>
        <begin position="312"/>
        <end position="328"/>
    </location>
</feature>
<evidence type="ECO:0000313" key="17">
    <source>
        <dbReference type="Proteomes" id="UP000678499"/>
    </source>
</evidence>
<feature type="domain" description="6-phosphogluconate dehydrogenase NADP-binding" evidence="13">
    <location>
        <begin position="389"/>
        <end position="549"/>
    </location>
</feature>
<feature type="compositionally biased region" description="Basic and acidic residues" evidence="11">
    <location>
        <begin position="148"/>
        <end position="159"/>
    </location>
</feature>
<dbReference type="SUPFAM" id="SSF48179">
    <property type="entry name" value="6-phosphogluconate dehydrogenase C-terminal domain-like"/>
    <property type="match status" value="1"/>
</dbReference>
<comment type="catalytic activity">
    <reaction evidence="9 10">
        <text>3-hydroxy-2-methylpropanoate + NAD(+) = 2-methyl-3-oxopropanoate + NADH + H(+)</text>
        <dbReference type="Rhea" id="RHEA:17681"/>
        <dbReference type="ChEBI" id="CHEBI:11805"/>
        <dbReference type="ChEBI" id="CHEBI:15378"/>
        <dbReference type="ChEBI" id="CHEBI:57540"/>
        <dbReference type="ChEBI" id="CHEBI:57700"/>
        <dbReference type="ChEBI" id="CHEBI:57945"/>
        <dbReference type="EC" id="1.1.1.31"/>
    </reaction>
</comment>
<dbReference type="Proteomes" id="UP000678499">
    <property type="component" value="Unassembled WGS sequence"/>
</dbReference>
<dbReference type="PANTHER" id="PTHR22981">
    <property type="entry name" value="3-HYDROXYISOBUTYRATE DEHYDROGENASE-RELATED"/>
    <property type="match status" value="1"/>
</dbReference>
<keyword evidence="5" id="KW-0809">Transit peptide</keyword>
<feature type="region of interest" description="Disordered" evidence="11">
    <location>
        <begin position="148"/>
        <end position="194"/>
    </location>
</feature>
<feature type="transmembrane region" description="Helical" evidence="12">
    <location>
        <begin position="42"/>
        <end position="64"/>
    </location>
</feature>
<comment type="pathway">
    <text evidence="2 10">Amino-acid degradation; L-valine degradation.</text>
</comment>
<comment type="subcellular location">
    <subcellularLocation>
        <location evidence="1">Mitochondrion</location>
    </subcellularLocation>
</comment>
<keyword evidence="8" id="KW-0496">Mitochondrion</keyword>
<dbReference type="FunFam" id="3.40.50.720:FF:000119">
    <property type="entry name" value="3-hydroxyisobutyrate dehydrogenase"/>
    <property type="match status" value="1"/>
</dbReference>
<dbReference type="SUPFAM" id="SSF51735">
    <property type="entry name" value="NAD(P)-binding Rossmann-fold domains"/>
    <property type="match status" value="1"/>
</dbReference>
<keyword evidence="17" id="KW-1185">Reference proteome</keyword>
<keyword evidence="12" id="KW-0812">Transmembrane</keyword>
<dbReference type="PROSITE" id="PS00895">
    <property type="entry name" value="3_HYDROXYISOBUT_DH"/>
    <property type="match status" value="1"/>
</dbReference>
<accession>A0A7R9BG93</accession>
<evidence type="ECO:0000256" key="4">
    <source>
        <dbReference type="ARBA" id="ARBA00022456"/>
    </source>
</evidence>
<dbReference type="OrthoDB" id="435038at2759"/>
<dbReference type="InterPro" id="IPR013328">
    <property type="entry name" value="6PGD_dom2"/>
</dbReference>
<gene>
    <name evidence="16" type="ORF">NMOB1V02_LOCUS1300</name>
</gene>
<dbReference type="InterPro" id="IPR036291">
    <property type="entry name" value="NAD(P)-bd_dom_sf"/>
</dbReference>
<evidence type="ECO:0000256" key="12">
    <source>
        <dbReference type="SAM" id="Phobius"/>
    </source>
</evidence>
<dbReference type="GO" id="GO:0006574">
    <property type="term" value="P:L-valine catabolic process"/>
    <property type="evidence" value="ECO:0007669"/>
    <property type="project" value="UniProtKB-UniPathway"/>
</dbReference>
<dbReference type="GO" id="GO:0050661">
    <property type="term" value="F:NADP binding"/>
    <property type="evidence" value="ECO:0007669"/>
    <property type="project" value="InterPro"/>
</dbReference>
<evidence type="ECO:0000256" key="2">
    <source>
        <dbReference type="ARBA" id="ARBA00005109"/>
    </source>
</evidence>
<sequence>MGGILSRFRKRQSASERLASIVKEIKILEEEKSSTQKWEQRVVSGWITYSVIFYLIVFGIYAFFLMPPTAWEKGLYTVLLLLVPVFIYAGKRFVNWYYSSKIQRDQDHLVELYKEKSKIVDLVMETETFNVASAILGKFAPEQLRKLTPKPEQEQKPDFNRSILNTPFGSNSLSSSPGMRYRSASTSMRGRGNNLGPLRRALPMQSPLPGTPVRPMELGASQFSPAFARGPLVGPPPGPPLPRPIPARDRSILRQVVDGLMGEGPGSNYALICRHCQSHNGLAMKEEFDFLAFRCAYCYNFNPARKVKPSAPRLPMPPPQSLPGSPRPPRSDGSLFKSPSESHLNEQPFGERKAMSDVDFESDDKESEDLLVKNGITSSEEGSNVDRSKIGFIGLGNMGGPMALNLLKKGHEVVAFDISKSALKTLEEKGGISKDSPAKVASEADIIVTMLPDSICVRKTYTGENGIFSGMSNGMMLIDSSTIEPEVPKELAALASAKGAVFVDAPVSGGVNAAKAGSLTFMVGCTDVSTFSVAKDILENMGKNIVHCGPVGAGQAAKICNNMLLAISMIGTSEIMNLGIKLGLDPKVLASIVNSSSGRCWSSEVYNPVPGVMDGVPSSNGYQGGFGSALMTKDLGLAQSASTAAKTPTPLGSLAHQIYKLMLVQGYGHLDFSSVFKFLSEDKKV</sequence>
<feature type="compositionally biased region" description="Acidic residues" evidence="11">
    <location>
        <begin position="358"/>
        <end position="367"/>
    </location>
</feature>
<dbReference type="GO" id="GO:0051287">
    <property type="term" value="F:NAD binding"/>
    <property type="evidence" value="ECO:0007669"/>
    <property type="project" value="InterPro"/>
</dbReference>
<feature type="domain" description="3-hydroxyisobutyrate dehydrogenase-like NAD-binding" evidence="15">
    <location>
        <begin position="552"/>
        <end position="678"/>
    </location>
</feature>
<evidence type="ECO:0000259" key="14">
    <source>
        <dbReference type="Pfam" id="PF10058"/>
    </source>
</evidence>
<dbReference type="EMBL" id="CAJPEX010000127">
    <property type="protein sequence ID" value="CAG0913561.1"/>
    <property type="molecule type" value="Genomic_DNA"/>
</dbReference>
<dbReference type="FunFam" id="1.10.1040.10:FF:000006">
    <property type="entry name" value="3-hydroxyisobutyrate dehydrogenase"/>
    <property type="match status" value="1"/>
</dbReference>
<dbReference type="InterPro" id="IPR002204">
    <property type="entry name" value="3-OH-isobutyrate_DH-rel_CS"/>
</dbReference>
<feature type="domain" description="Lunapark zinc ribbon" evidence="14">
    <location>
        <begin position="255"/>
        <end position="302"/>
    </location>
</feature>
<evidence type="ECO:0000256" key="1">
    <source>
        <dbReference type="ARBA" id="ARBA00004173"/>
    </source>
</evidence>
<dbReference type="GO" id="GO:0008442">
    <property type="term" value="F:3-hydroxyisobutyrate dehydrogenase activity"/>
    <property type="evidence" value="ECO:0007669"/>
    <property type="project" value="UniProtKB-EC"/>
</dbReference>
<evidence type="ECO:0000256" key="11">
    <source>
        <dbReference type="SAM" id="MobiDB-lite"/>
    </source>
</evidence>
<dbReference type="EMBL" id="OA882164">
    <property type="protein sequence ID" value="CAD7273409.1"/>
    <property type="molecule type" value="Genomic_DNA"/>
</dbReference>
<dbReference type="InterPro" id="IPR019273">
    <property type="entry name" value="Lunapark_Znf"/>
</dbReference>